<dbReference type="EMBL" id="DNAN01000604">
    <property type="protein sequence ID" value="HAW77449.1"/>
    <property type="molecule type" value="Genomic_DNA"/>
</dbReference>
<gene>
    <name evidence="1" type="ORF">DCW74_17155</name>
</gene>
<evidence type="ECO:0000313" key="1">
    <source>
        <dbReference type="EMBL" id="HAW77449.1"/>
    </source>
</evidence>
<evidence type="ECO:0000313" key="2">
    <source>
        <dbReference type="Proteomes" id="UP000263517"/>
    </source>
</evidence>
<name>A0A350P832_9ALTE</name>
<dbReference type="Proteomes" id="UP000263517">
    <property type="component" value="Unassembled WGS sequence"/>
</dbReference>
<reference evidence="1 2" key="1">
    <citation type="journal article" date="2018" name="Nat. Biotechnol.">
        <title>A standardized bacterial taxonomy based on genome phylogeny substantially revises the tree of life.</title>
        <authorList>
            <person name="Parks D.H."/>
            <person name="Chuvochina M."/>
            <person name="Waite D.W."/>
            <person name="Rinke C."/>
            <person name="Skarshewski A."/>
            <person name="Chaumeil P.A."/>
            <person name="Hugenholtz P."/>
        </authorList>
    </citation>
    <scope>NUCLEOTIDE SEQUENCE [LARGE SCALE GENOMIC DNA]</scope>
    <source>
        <strain evidence="1">UBA11978</strain>
    </source>
</reference>
<comment type="caution">
    <text evidence="1">The sequence shown here is derived from an EMBL/GenBank/DDBJ whole genome shotgun (WGS) entry which is preliminary data.</text>
</comment>
<organism evidence="1 2">
    <name type="scientific">Alteromonas australica</name>
    <dbReference type="NCBI Taxonomy" id="589873"/>
    <lineage>
        <taxon>Bacteria</taxon>
        <taxon>Pseudomonadati</taxon>
        <taxon>Pseudomonadota</taxon>
        <taxon>Gammaproteobacteria</taxon>
        <taxon>Alteromonadales</taxon>
        <taxon>Alteromonadaceae</taxon>
        <taxon>Alteromonas/Salinimonas group</taxon>
        <taxon>Alteromonas</taxon>
    </lineage>
</organism>
<dbReference type="AlphaFoldDB" id="A0A350P832"/>
<sequence>MEANEVQVVADLIDQLQRLHGYMTARRTVDFLYFECVNYLHGYVTEYPRLPEELAHYAKHLTLVYPNPNSDHSLLVYTGKKQPHDLCVFFKWQTVSTVYTEEAVR</sequence>
<accession>A0A350P832</accession>
<proteinExistence type="predicted"/>
<protein>
    <submittedName>
        <fullName evidence="1">Uncharacterized protein</fullName>
    </submittedName>
</protein>